<reference evidence="1" key="1">
    <citation type="submission" date="2023-12" db="EMBL/GenBank/DDBJ databases">
        <authorList>
            <person name="Brown T."/>
        </authorList>
    </citation>
    <scope>NUCLEOTIDE SEQUENCE</scope>
</reference>
<dbReference type="Proteomes" id="UP001314169">
    <property type="component" value="Chromosome 1"/>
</dbReference>
<keyword evidence="2" id="KW-1185">Reference proteome</keyword>
<dbReference type="EMBL" id="OY882858">
    <property type="protein sequence ID" value="CAK6432838.1"/>
    <property type="molecule type" value="Genomic_DNA"/>
</dbReference>
<sequence>MEGSGPTVCPLALSPTESQAPVLNGTLVASPCHDSPQARNHQESWLASNSCGHVLQRAGKETTAGGPESLLSCGQPAAWTCQPGTSGTGCLVGRLLTPETFLGQWLLGEWGGMKQDAHHIRDASEDHNQFYAAKDLKN</sequence>
<name>A0ABN9Z569_PIPNA</name>
<gene>
    <name evidence="1" type="ORF">MPIPNATIZW_LOCUS1144</name>
</gene>
<organism evidence="1 2">
    <name type="scientific">Pipistrellus nathusii</name>
    <name type="common">Nathusius' pipistrelle</name>
    <dbReference type="NCBI Taxonomy" id="59473"/>
    <lineage>
        <taxon>Eukaryota</taxon>
        <taxon>Metazoa</taxon>
        <taxon>Chordata</taxon>
        <taxon>Craniata</taxon>
        <taxon>Vertebrata</taxon>
        <taxon>Euteleostomi</taxon>
        <taxon>Mammalia</taxon>
        <taxon>Eutheria</taxon>
        <taxon>Laurasiatheria</taxon>
        <taxon>Chiroptera</taxon>
        <taxon>Yangochiroptera</taxon>
        <taxon>Vespertilionidae</taxon>
        <taxon>Pipistrellus</taxon>
    </lineage>
</organism>
<evidence type="ECO:0000313" key="1">
    <source>
        <dbReference type="EMBL" id="CAK6432838.1"/>
    </source>
</evidence>
<protein>
    <submittedName>
        <fullName evidence="1">Uncharacterized protein</fullName>
    </submittedName>
</protein>
<evidence type="ECO:0000313" key="2">
    <source>
        <dbReference type="Proteomes" id="UP001314169"/>
    </source>
</evidence>
<proteinExistence type="predicted"/>
<accession>A0ABN9Z569</accession>